<feature type="domain" description="PPM-type phosphatase" evidence="2">
    <location>
        <begin position="1"/>
        <end position="80"/>
    </location>
</feature>
<dbReference type="InterPro" id="IPR036457">
    <property type="entry name" value="PPM-type-like_dom_sf"/>
</dbReference>
<evidence type="ECO:0000256" key="1">
    <source>
        <dbReference type="SAM" id="MobiDB-lite"/>
    </source>
</evidence>
<dbReference type="PANTHER" id="PTHR47992">
    <property type="entry name" value="PROTEIN PHOSPHATASE"/>
    <property type="match status" value="1"/>
</dbReference>
<dbReference type="SUPFAM" id="SSF81606">
    <property type="entry name" value="PP2C-like"/>
    <property type="match status" value="1"/>
</dbReference>
<dbReference type="Gene3D" id="3.60.40.10">
    <property type="entry name" value="PPM-type phosphatase domain"/>
    <property type="match status" value="1"/>
</dbReference>
<dbReference type="InterPro" id="IPR001932">
    <property type="entry name" value="PPM-type_phosphatase-like_dom"/>
</dbReference>
<feature type="region of interest" description="Disordered" evidence="1">
    <location>
        <begin position="112"/>
        <end position="136"/>
    </location>
</feature>
<dbReference type="CDD" id="cd00143">
    <property type="entry name" value="PP2Cc"/>
    <property type="match status" value="1"/>
</dbReference>
<reference evidence="3" key="1">
    <citation type="submission" date="2014-05" db="EMBL/GenBank/DDBJ databases">
        <title>The transcriptome of the halophilic microalga Tetraselmis sp. GSL018 isolated from the Great Salt Lake, Utah.</title>
        <authorList>
            <person name="Jinkerson R.E."/>
            <person name="D'Adamo S."/>
            <person name="Posewitz M.C."/>
        </authorList>
    </citation>
    <scope>NUCLEOTIDE SEQUENCE</scope>
    <source>
        <strain evidence="3">GSL018</strain>
    </source>
</reference>
<dbReference type="Pfam" id="PF00481">
    <property type="entry name" value="PP2C"/>
    <property type="match status" value="1"/>
</dbReference>
<evidence type="ECO:0000313" key="3">
    <source>
        <dbReference type="EMBL" id="JAC63704.1"/>
    </source>
</evidence>
<feature type="compositionally biased region" description="Basic and acidic residues" evidence="1">
    <location>
        <begin position="113"/>
        <end position="122"/>
    </location>
</feature>
<dbReference type="InterPro" id="IPR015655">
    <property type="entry name" value="PP2C"/>
</dbReference>
<gene>
    <name evidence="3" type="ORF">TSPGSL018_19970</name>
</gene>
<dbReference type="PROSITE" id="PS51746">
    <property type="entry name" value="PPM_2"/>
    <property type="match status" value="1"/>
</dbReference>
<evidence type="ECO:0000259" key="2">
    <source>
        <dbReference type="PROSITE" id="PS51746"/>
    </source>
</evidence>
<name>A0A061QZ23_9CHLO</name>
<dbReference type="GO" id="GO:0004722">
    <property type="term" value="F:protein serine/threonine phosphatase activity"/>
    <property type="evidence" value="ECO:0007669"/>
    <property type="project" value="InterPro"/>
</dbReference>
<protein>
    <submittedName>
        <fullName evidence="3">Protein phosphatase 2c</fullName>
    </submittedName>
</protein>
<sequence>MSGPLISRPEVRTHRLTPDDEFMVLGTDGLWDVFSSQRCIEVARMLLQESNDPQRCAEGLVSRALDMHTTDNVSVQVVCFGPEPPPVRRPSLFARSLSVESTRGSAWPLAMPEQRRCEEASRPHWVLPAPPKTPTR</sequence>
<dbReference type="EMBL" id="GBEZ01023166">
    <property type="protein sequence ID" value="JAC63704.1"/>
    <property type="molecule type" value="Transcribed_RNA"/>
</dbReference>
<accession>A0A061QZ23</accession>
<organism evidence="3">
    <name type="scientific">Tetraselmis sp. GSL018</name>
    <dbReference type="NCBI Taxonomy" id="582737"/>
    <lineage>
        <taxon>Eukaryota</taxon>
        <taxon>Viridiplantae</taxon>
        <taxon>Chlorophyta</taxon>
        <taxon>core chlorophytes</taxon>
        <taxon>Chlorodendrophyceae</taxon>
        <taxon>Chlorodendrales</taxon>
        <taxon>Chlorodendraceae</taxon>
        <taxon>Tetraselmis</taxon>
    </lineage>
</organism>
<dbReference type="AlphaFoldDB" id="A0A061QZ23"/>
<proteinExistence type="predicted"/>